<feature type="compositionally biased region" description="Polar residues" evidence="1">
    <location>
        <begin position="268"/>
        <end position="287"/>
    </location>
</feature>
<sequence length="435" mass="48661">MSKENTWKEFNQLLVSPSVIYGRTVPKRAASRYPGNRVNIRKSILNVQGQNDSFDIEDVSEDETVADNRRFESIQSFPTFTPSVAQSLNPAEVTIDPPQSDSEVEHISEDEACCRYSTTSDSSNPDDDDCLAINCTKSRMTRLKFVDKKQLKRRRITDEMDVSFAAGPSKVKHRRLGIVSSPKRFKPVSALNRSIARERAEISNSNSIMMMDGAVANSTRCWKSFDESFTEQDVSCIEDLPSSSDSGNEGQLGLPEPFRIDALPPSAEENNNPKNRLAGNSSTTPPSKSFYVLSPTGKRKTIQYPRNASLGTLSKALNERSSRQQLWQHSIMSGAVQPDLVVKIDSMERIYGRVMLRFFTTATEEDECLQDQVENIIYMDQGDRQLKSIHAGMEIALEMDDTIAPHRIARNKLVHLGVTKLCPISLCPTNKTAPQ</sequence>
<evidence type="ECO:0000256" key="1">
    <source>
        <dbReference type="SAM" id="MobiDB-lite"/>
    </source>
</evidence>
<evidence type="ECO:0000313" key="3">
    <source>
        <dbReference type="Proteomes" id="UP000075885"/>
    </source>
</evidence>
<name>A0A182PAF0_9DIPT</name>
<keyword evidence="3" id="KW-1185">Reference proteome</keyword>
<evidence type="ECO:0000313" key="2">
    <source>
        <dbReference type="EnsemblMetazoa" id="AEPI003904-PA"/>
    </source>
</evidence>
<feature type="region of interest" description="Disordered" evidence="1">
    <location>
        <begin position="238"/>
        <end position="292"/>
    </location>
</feature>
<organism evidence="2 3">
    <name type="scientific">Anopheles epiroticus</name>
    <dbReference type="NCBI Taxonomy" id="199890"/>
    <lineage>
        <taxon>Eukaryota</taxon>
        <taxon>Metazoa</taxon>
        <taxon>Ecdysozoa</taxon>
        <taxon>Arthropoda</taxon>
        <taxon>Hexapoda</taxon>
        <taxon>Insecta</taxon>
        <taxon>Pterygota</taxon>
        <taxon>Neoptera</taxon>
        <taxon>Endopterygota</taxon>
        <taxon>Diptera</taxon>
        <taxon>Nematocera</taxon>
        <taxon>Culicoidea</taxon>
        <taxon>Culicidae</taxon>
        <taxon>Anophelinae</taxon>
        <taxon>Anopheles</taxon>
    </lineage>
</organism>
<dbReference type="AlphaFoldDB" id="A0A182PAF0"/>
<proteinExistence type="predicted"/>
<dbReference type="Proteomes" id="UP000075885">
    <property type="component" value="Unassembled WGS sequence"/>
</dbReference>
<reference evidence="3" key="1">
    <citation type="submission" date="2013-03" db="EMBL/GenBank/DDBJ databases">
        <title>The Genome Sequence of Anopheles epiroticus epiroticus2.</title>
        <authorList>
            <consortium name="The Broad Institute Genomics Platform"/>
            <person name="Neafsey D.E."/>
            <person name="Howell P."/>
            <person name="Walker B."/>
            <person name="Young S.K."/>
            <person name="Zeng Q."/>
            <person name="Gargeya S."/>
            <person name="Fitzgerald M."/>
            <person name="Haas B."/>
            <person name="Abouelleil A."/>
            <person name="Allen A.W."/>
            <person name="Alvarado L."/>
            <person name="Arachchi H.M."/>
            <person name="Berlin A.M."/>
            <person name="Chapman S.B."/>
            <person name="Gainer-Dewar J."/>
            <person name="Goldberg J."/>
            <person name="Griggs A."/>
            <person name="Gujja S."/>
            <person name="Hansen M."/>
            <person name="Howarth C."/>
            <person name="Imamovic A."/>
            <person name="Ireland A."/>
            <person name="Larimer J."/>
            <person name="McCowan C."/>
            <person name="Murphy C."/>
            <person name="Pearson M."/>
            <person name="Poon T.W."/>
            <person name="Priest M."/>
            <person name="Roberts A."/>
            <person name="Saif S."/>
            <person name="Shea T."/>
            <person name="Sisk P."/>
            <person name="Sykes S."/>
            <person name="Wortman J."/>
            <person name="Nusbaum C."/>
            <person name="Birren B."/>
        </authorList>
    </citation>
    <scope>NUCLEOTIDE SEQUENCE [LARGE SCALE GENOMIC DNA]</scope>
    <source>
        <strain evidence="3">Epiroticus2</strain>
    </source>
</reference>
<dbReference type="VEuPathDB" id="VectorBase:AEPI003904"/>
<dbReference type="EnsemblMetazoa" id="AEPI003904-RA">
    <property type="protein sequence ID" value="AEPI003904-PA"/>
    <property type="gene ID" value="AEPI003904"/>
</dbReference>
<reference evidence="2" key="2">
    <citation type="submission" date="2020-05" db="UniProtKB">
        <authorList>
            <consortium name="EnsemblMetazoa"/>
        </authorList>
    </citation>
    <scope>IDENTIFICATION</scope>
    <source>
        <strain evidence="2">Epiroticus2</strain>
    </source>
</reference>
<protein>
    <submittedName>
        <fullName evidence="2">Uncharacterized protein</fullName>
    </submittedName>
</protein>
<accession>A0A182PAF0</accession>